<accession>A0ABS2PGS8</accession>
<keyword evidence="1" id="KW-0472">Membrane</keyword>
<gene>
    <name evidence="2" type="ORF">JOD17_003393</name>
</gene>
<evidence type="ECO:0000313" key="2">
    <source>
        <dbReference type="EMBL" id="MBM7634291.1"/>
    </source>
</evidence>
<dbReference type="EMBL" id="JAFBEC010000011">
    <property type="protein sequence ID" value="MBM7634291.1"/>
    <property type="molecule type" value="Genomic_DNA"/>
</dbReference>
<feature type="transmembrane region" description="Helical" evidence="1">
    <location>
        <begin position="33"/>
        <end position="56"/>
    </location>
</feature>
<feature type="transmembrane region" description="Helical" evidence="1">
    <location>
        <begin position="6"/>
        <end position="26"/>
    </location>
</feature>
<keyword evidence="1" id="KW-0812">Transmembrane</keyword>
<keyword evidence="3" id="KW-1185">Reference proteome</keyword>
<organism evidence="2 3">
    <name type="scientific">Geomicrobium sediminis</name>
    <dbReference type="NCBI Taxonomy" id="1347788"/>
    <lineage>
        <taxon>Bacteria</taxon>
        <taxon>Bacillati</taxon>
        <taxon>Bacillota</taxon>
        <taxon>Bacilli</taxon>
        <taxon>Bacillales</taxon>
        <taxon>Geomicrobium</taxon>
    </lineage>
</organism>
<name>A0ABS2PGS8_9BACL</name>
<reference evidence="2 3" key="1">
    <citation type="submission" date="2021-01" db="EMBL/GenBank/DDBJ databases">
        <title>Genomic Encyclopedia of Type Strains, Phase IV (KMG-IV): sequencing the most valuable type-strain genomes for metagenomic binning, comparative biology and taxonomic classification.</title>
        <authorList>
            <person name="Goeker M."/>
        </authorList>
    </citation>
    <scope>NUCLEOTIDE SEQUENCE [LARGE SCALE GENOMIC DNA]</scope>
    <source>
        <strain evidence="2 3">DSM 25540</strain>
    </source>
</reference>
<keyword evidence="1" id="KW-1133">Transmembrane helix</keyword>
<sequence length="84" mass="9497">MGETENRLLLIAVKILTYVTVPMIIINTFINGGIIYLSILWTCTFLAVSYIVIFAFRNYTFLRAFAVCVFASLSISSLSLFFLL</sequence>
<evidence type="ECO:0000256" key="1">
    <source>
        <dbReference type="SAM" id="Phobius"/>
    </source>
</evidence>
<comment type="caution">
    <text evidence="2">The sequence shown here is derived from an EMBL/GenBank/DDBJ whole genome shotgun (WGS) entry which is preliminary data.</text>
</comment>
<protein>
    <submittedName>
        <fullName evidence="2">Membrane protein</fullName>
    </submittedName>
</protein>
<proteinExistence type="predicted"/>
<dbReference type="Proteomes" id="UP000741863">
    <property type="component" value="Unassembled WGS sequence"/>
</dbReference>
<feature type="transmembrane region" description="Helical" evidence="1">
    <location>
        <begin position="62"/>
        <end position="83"/>
    </location>
</feature>
<evidence type="ECO:0000313" key="3">
    <source>
        <dbReference type="Proteomes" id="UP000741863"/>
    </source>
</evidence>